<dbReference type="RefSeq" id="WP_119797139.1">
    <property type="nucleotide sequence ID" value="NZ_FQSP02000047.1"/>
</dbReference>
<accession>A0A2U8I389</accession>
<dbReference type="AlphaFoldDB" id="A0A2U8I389"/>
<dbReference type="Pfam" id="PF16967">
    <property type="entry name" value="TcfC"/>
    <property type="match status" value="1"/>
</dbReference>
<reference evidence="2 3" key="1">
    <citation type="submission" date="2017-05" db="EMBL/GenBank/DDBJ databases">
        <title>Genome sequence of Candidatus Fukatsuia symbiotica and Candidatus Hamiltonella defensa from Acyrthosiphon pisum strain 5D.</title>
        <authorList>
            <person name="Patel V.A."/>
            <person name="Chevignon G."/>
            <person name="Russell J.A."/>
            <person name="Oliver K.M."/>
        </authorList>
    </citation>
    <scope>NUCLEOTIDE SEQUENCE [LARGE SCALE GENOMIC DNA]</scope>
    <source>
        <strain evidence="2 3">5D</strain>
    </source>
</reference>
<dbReference type="OrthoDB" id="6730090at2"/>
<dbReference type="InterPro" id="IPR032636">
    <property type="entry name" value="Pilus_assem_E-set-like_dom"/>
</dbReference>
<dbReference type="KEGG" id="fsm:CCS41_02245"/>
<name>A0A2U8I389_9GAMM</name>
<gene>
    <name evidence="2" type="ORF">CCS41_02245</name>
</gene>
<dbReference type="EMBL" id="CP021659">
    <property type="protein sequence ID" value="AWK13592.1"/>
    <property type="molecule type" value="Genomic_DNA"/>
</dbReference>
<evidence type="ECO:0000259" key="1">
    <source>
        <dbReference type="Pfam" id="PF16967"/>
    </source>
</evidence>
<evidence type="ECO:0000313" key="2">
    <source>
        <dbReference type="EMBL" id="AWK13592.1"/>
    </source>
</evidence>
<evidence type="ECO:0000313" key="3">
    <source>
        <dbReference type="Proteomes" id="UP000261875"/>
    </source>
</evidence>
<feature type="domain" description="Pilus assembly protein E-set like" evidence="1">
    <location>
        <begin position="258"/>
        <end position="310"/>
    </location>
</feature>
<keyword evidence="3" id="KW-1185">Reference proteome</keyword>
<proteinExistence type="predicted"/>
<organism evidence="2 3">
    <name type="scientific">Candidatus Fukatsuia symbiotica</name>
    <dbReference type="NCBI Taxonomy" id="1878942"/>
    <lineage>
        <taxon>Bacteria</taxon>
        <taxon>Pseudomonadati</taxon>
        <taxon>Pseudomonadota</taxon>
        <taxon>Gammaproteobacteria</taxon>
        <taxon>Enterobacterales</taxon>
        <taxon>Yersiniaceae</taxon>
        <taxon>Candidatus Fukatsuia</taxon>
    </lineage>
</organism>
<protein>
    <recommendedName>
        <fullName evidence="1">Pilus assembly protein E-set like domain-containing protein</fullName>
    </recommendedName>
</protein>
<dbReference type="Proteomes" id="UP000261875">
    <property type="component" value="Chromosome"/>
</dbReference>
<sequence>MARYRYKIVLVFLFYMLTVNINAKEIDIEYLVPDGFSAAEQNIDMKLFGMLNGKALPGPFYFSEELKRLSFNTQLYRDNAISESTIQLLERILSQLPYMQCVNGCDYMLIGYRITLDKINQSLNIIDGTHEIVMPATTWGFVHNQSIYLGAATNHYRAMSINGQGYIGLPAQSFSYINWFYNRTHQENNNFTRQGISNWYLQKNFPRTYLRLGQKNNLDSQASVVHTLVNPWLDQFITLGSQHYFTQDKPVNNTLVLYAVSSGDYEFYHEGRLIHRIPAQVGRNTIDYDQLPGGYYDLDIRLIDSIGHQVSQEKIAISNIDYQGSQGWFITSGRGQHAENLLQFGQSINTRYFQYNFTLVGNSDHQWATEGNISRPMEANGIKFSPTFGVLSSEKNSGGYGHLRSGNRTLGYLTLSHYQHPDISIYVSGRQNSHLSYSRNVGSVQLNYRLNDTNRRLQQSIVNVFYLS</sequence>